<dbReference type="Pfam" id="PF00392">
    <property type="entry name" value="GntR"/>
    <property type="match status" value="1"/>
</dbReference>
<evidence type="ECO:0000313" key="6">
    <source>
        <dbReference type="Proteomes" id="UP000712007"/>
    </source>
</evidence>
<reference evidence="5" key="2">
    <citation type="journal article" date="2021" name="PeerJ">
        <title>Extensive microbial diversity within the chicken gut microbiome revealed by metagenomics and culture.</title>
        <authorList>
            <person name="Gilroy R."/>
            <person name="Ravi A."/>
            <person name="Getino M."/>
            <person name="Pursley I."/>
            <person name="Horton D.L."/>
            <person name="Alikhan N.F."/>
            <person name="Baker D."/>
            <person name="Gharbi K."/>
            <person name="Hall N."/>
            <person name="Watson M."/>
            <person name="Adriaenssens E.M."/>
            <person name="Foster-Nyarko E."/>
            <person name="Jarju S."/>
            <person name="Secka A."/>
            <person name="Antonio M."/>
            <person name="Oren A."/>
            <person name="Chaudhuri R.R."/>
            <person name="La Ragione R."/>
            <person name="Hildebrand F."/>
            <person name="Pallen M.J."/>
        </authorList>
    </citation>
    <scope>NUCLEOTIDE SEQUENCE</scope>
    <source>
        <strain evidence="5">3924</strain>
    </source>
</reference>
<dbReference type="InterPro" id="IPR036388">
    <property type="entry name" value="WH-like_DNA-bd_sf"/>
</dbReference>
<name>A0A940DIE0_9BACT</name>
<dbReference type="CDD" id="cd07377">
    <property type="entry name" value="WHTH_GntR"/>
    <property type="match status" value="1"/>
</dbReference>
<evidence type="ECO:0000256" key="3">
    <source>
        <dbReference type="ARBA" id="ARBA00023163"/>
    </source>
</evidence>
<sequence>MIFKESKSIFLQVAERICEEIVGGVYQEEGRIPSVREYSTLVEVNVNTAMRSYDYLQQQGIIYNKRGIGYFVSPDAKTTIIRIRRAQFIEQELPEVFRQMRMLGITMEELKTLYENSGQ</sequence>
<keyword evidence="1" id="KW-0805">Transcription regulation</keyword>
<dbReference type="AlphaFoldDB" id="A0A940DIE0"/>
<dbReference type="InterPro" id="IPR036390">
    <property type="entry name" value="WH_DNA-bd_sf"/>
</dbReference>
<feature type="domain" description="HTH gntR-type" evidence="4">
    <location>
        <begin position="7"/>
        <end position="75"/>
    </location>
</feature>
<dbReference type="SMART" id="SM00345">
    <property type="entry name" value="HTH_GNTR"/>
    <property type="match status" value="1"/>
</dbReference>
<evidence type="ECO:0000256" key="1">
    <source>
        <dbReference type="ARBA" id="ARBA00023015"/>
    </source>
</evidence>
<dbReference type="Gene3D" id="1.10.287.100">
    <property type="match status" value="1"/>
</dbReference>
<dbReference type="PANTHER" id="PTHR38445:SF10">
    <property type="entry name" value="GNTR-FAMILY TRANSCRIPTIONAL REGULATOR"/>
    <property type="match status" value="1"/>
</dbReference>
<reference evidence="5" key="1">
    <citation type="submission" date="2020-10" db="EMBL/GenBank/DDBJ databases">
        <authorList>
            <person name="Gilroy R."/>
        </authorList>
    </citation>
    <scope>NUCLEOTIDE SEQUENCE</scope>
    <source>
        <strain evidence="5">3924</strain>
    </source>
</reference>
<dbReference type="GO" id="GO:0003700">
    <property type="term" value="F:DNA-binding transcription factor activity"/>
    <property type="evidence" value="ECO:0007669"/>
    <property type="project" value="InterPro"/>
</dbReference>
<comment type="caution">
    <text evidence="5">The sequence shown here is derived from an EMBL/GenBank/DDBJ whole genome shotgun (WGS) entry which is preliminary data.</text>
</comment>
<proteinExistence type="predicted"/>
<dbReference type="GO" id="GO:0003677">
    <property type="term" value="F:DNA binding"/>
    <property type="evidence" value="ECO:0007669"/>
    <property type="project" value="UniProtKB-KW"/>
</dbReference>
<organism evidence="5 6">
    <name type="scientific">Candidatus Aphodosoma intestinipullorum</name>
    <dbReference type="NCBI Taxonomy" id="2840674"/>
    <lineage>
        <taxon>Bacteria</taxon>
        <taxon>Pseudomonadati</taxon>
        <taxon>Bacteroidota</taxon>
        <taxon>Bacteroidia</taxon>
        <taxon>Bacteroidales</taxon>
        <taxon>Candidatus Aphodosoma</taxon>
    </lineage>
</organism>
<dbReference type="PROSITE" id="PS50949">
    <property type="entry name" value="HTH_GNTR"/>
    <property type="match status" value="1"/>
</dbReference>
<accession>A0A940DIE0</accession>
<evidence type="ECO:0000313" key="5">
    <source>
        <dbReference type="EMBL" id="MBO8439073.1"/>
    </source>
</evidence>
<dbReference type="Proteomes" id="UP000712007">
    <property type="component" value="Unassembled WGS sequence"/>
</dbReference>
<dbReference type="PANTHER" id="PTHR38445">
    <property type="entry name" value="HTH-TYPE TRANSCRIPTIONAL REPRESSOR YTRA"/>
    <property type="match status" value="1"/>
</dbReference>
<keyword evidence="2" id="KW-0238">DNA-binding</keyword>
<dbReference type="Gene3D" id="1.10.10.10">
    <property type="entry name" value="Winged helix-like DNA-binding domain superfamily/Winged helix DNA-binding domain"/>
    <property type="match status" value="1"/>
</dbReference>
<keyword evidence="3" id="KW-0804">Transcription</keyword>
<evidence type="ECO:0000259" key="4">
    <source>
        <dbReference type="PROSITE" id="PS50949"/>
    </source>
</evidence>
<dbReference type="InterPro" id="IPR000524">
    <property type="entry name" value="Tscrpt_reg_HTH_GntR"/>
</dbReference>
<dbReference type="SUPFAM" id="SSF46785">
    <property type="entry name" value="Winged helix' DNA-binding domain"/>
    <property type="match status" value="1"/>
</dbReference>
<protein>
    <submittedName>
        <fullName evidence="5">GntR family transcriptional regulator</fullName>
    </submittedName>
</protein>
<dbReference type="EMBL" id="JADIMV010000005">
    <property type="protein sequence ID" value="MBO8439073.1"/>
    <property type="molecule type" value="Genomic_DNA"/>
</dbReference>
<evidence type="ECO:0000256" key="2">
    <source>
        <dbReference type="ARBA" id="ARBA00023125"/>
    </source>
</evidence>
<gene>
    <name evidence="5" type="ORF">IAC51_00295</name>
</gene>